<proteinExistence type="inferred from homology"/>
<dbReference type="InterPro" id="IPR023311">
    <property type="entry name" value="Methusela_ecto_dom_2"/>
</dbReference>
<gene>
    <name evidence="4" type="ORF">DGAL_LOCUS15171</name>
</gene>
<name>A0A8J2S8A8_9CRUS</name>
<accession>A0A8J2S8A8</accession>
<keyword evidence="2" id="KW-0732">Signal</keyword>
<feature type="transmembrane region" description="Helical" evidence="3">
    <location>
        <begin position="270"/>
        <end position="289"/>
    </location>
</feature>
<evidence type="ECO:0000256" key="3">
    <source>
        <dbReference type="SAM" id="Phobius"/>
    </source>
</evidence>
<feature type="transmembrane region" description="Helical" evidence="3">
    <location>
        <begin position="236"/>
        <end position="258"/>
    </location>
</feature>
<dbReference type="Gene3D" id="2.170.180.11">
    <property type="entry name" value="Methuselah ectodomain, domain 2"/>
    <property type="match status" value="1"/>
</dbReference>
<sequence length="490" mass="56034">MCCDSHQLLSEDQKCVDLAISNPLEELNNYNSEIIATKDPLFKCFEGSKRLYFTTTDKAFNGSIIDPLFNQTILEGSYCVQPSTQMGLNGVLFCRRQPVQIRKCCPSGQLINRTSIDQCIVNNREDSTTQFPMTYHLILDESTVNYDEDDIIVRDNASLQCDFDYNVYIPGYYIDHGFKVNNEFGLYVEKAAYTPIRHSKNYCVDNTVYANGTQGLIGMICLPKSFYVMRWLLNNVYSIINFISAILLLITFLVHLWLATLRENIQTYSMLSFFACLIVMHFQNGIFLLSKYEPHTWCLNTACISGYFRYASSTWITARNLSQAPNIVLLTGNLIFFIPSAAKIYKSLSFLQASVPKHALSKAEAGRIHAMFRLFVLMQFYTVPRIIQWFVDSDRAHPELLMLCATIFLMIGPCIFYLFVCRRQTLNMIKAHTSSSLICRHRYKFPWFYSQTYQVNDDSTATSRNSSITLAVNTISSGIAASTYRLSSES</sequence>
<dbReference type="PANTHER" id="PTHR46953">
    <property type="entry name" value="G-PROTEIN COUPLED RECEPTOR MTH-LIKE 1-RELATED"/>
    <property type="match status" value="1"/>
</dbReference>
<evidence type="ECO:0000313" key="5">
    <source>
        <dbReference type="Proteomes" id="UP000789390"/>
    </source>
</evidence>
<keyword evidence="5" id="KW-1185">Reference proteome</keyword>
<protein>
    <recommendedName>
        <fullName evidence="6">G-protein coupled receptors family 2 profile 2 domain-containing protein</fullName>
    </recommendedName>
</protein>
<dbReference type="PANTHER" id="PTHR46953:SF1">
    <property type="entry name" value="G-PROTEIN COUPLED RECEPTOR MTH-LIKE 1-RELATED"/>
    <property type="match status" value="1"/>
</dbReference>
<dbReference type="OrthoDB" id="10349555at2759"/>
<keyword evidence="3" id="KW-0812">Transmembrane</keyword>
<keyword evidence="3" id="KW-1133">Transmembrane helix</keyword>
<dbReference type="AlphaFoldDB" id="A0A8J2S8A8"/>
<comment type="similarity">
    <text evidence="1">Belongs to the G-protein coupled receptor 2 family. Mth subfamily.</text>
</comment>
<feature type="transmembrane region" description="Helical" evidence="3">
    <location>
        <begin position="400"/>
        <end position="420"/>
    </location>
</feature>
<evidence type="ECO:0000313" key="4">
    <source>
        <dbReference type="EMBL" id="CAH0111524.1"/>
    </source>
</evidence>
<dbReference type="EMBL" id="CAKKLH010000314">
    <property type="protein sequence ID" value="CAH0111524.1"/>
    <property type="molecule type" value="Genomic_DNA"/>
</dbReference>
<keyword evidence="3" id="KW-0472">Membrane</keyword>
<evidence type="ECO:0008006" key="6">
    <source>
        <dbReference type="Google" id="ProtNLM"/>
    </source>
</evidence>
<feature type="transmembrane region" description="Helical" evidence="3">
    <location>
        <begin position="370"/>
        <end position="388"/>
    </location>
</feature>
<reference evidence="4" key="1">
    <citation type="submission" date="2021-11" db="EMBL/GenBank/DDBJ databases">
        <authorList>
            <person name="Schell T."/>
        </authorList>
    </citation>
    <scope>NUCLEOTIDE SEQUENCE</scope>
    <source>
        <strain evidence="4">M5</strain>
    </source>
</reference>
<dbReference type="Proteomes" id="UP000789390">
    <property type="component" value="Unassembled WGS sequence"/>
</dbReference>
<evidence type="ECO:0000256" key="1">
    <source>
        <dbReference type="ARBA" id="ARBA00008979"/>
    </source>
</evidence>
<evidence type="ECO:0000256" key="2">
    <source>
        <dbReference type="ARBA" id="ARBA00022729"/>
    </source>
</evidence>
<comment type="caution">
    <text evidence="4">The sequence shown here is derived from an EMBL/GenBank/DDBJ whole genome shotgun (WGS) entry which is preliminary data.</text>
</comment>
<organism evidence="4 5">
    <name type="scientific">Daphnia galeata</name>
    <dbReference type="NCBI Taxonomy" id="27404"/>
    <lineage>
        <taxon>Eukaryota</taxon>
        <taxon>Metazoa</taxon>
        <taxon>Ecdysozoa</taxon>
        <taxon>Arthropoda</taxon>
        <taxon>Crustacea</taxon>
        <taxon>Branchiopoda</taxon>
        <taxon>Diplostraca</taxon>
        <taxon>Cladocera</taxon>
        <taxon>Anomopoda</taxon>
        <taxon>Daphniidae</taxon>
        <taxon>Daphnia</taxon>
    </lineage>
</organism>
<dbReference type="InterPro" id="IPR052808">
    <property type="entry name" value="GPCR_Mth-like"/>
</dbReference>